<evidence type="ECO:0000313" key="2">
    <source>
        <dbReference type="EMBL" id="RRT70576.1"/>
    </source>
</evidence>
<reference evidence="2 3" key="1">
    <citation type="journal article" date="2014" name="Agronomy (Basel)">
        <title>A Draft Genome Sequence for Ensete ventricosum, the Drought-Tolerant Tree Against Hunger.</title>
        <authorList>
            <person name="Harrison J."/>
            <person name="Moore K.A."/>
            <person name="Paszkiewicz K."/>
            <person name="Jones T."/>
            <person name="Grant M."/>
            <person name="Ambacheew D."/>
            <person name="Muzemil S."/>
            <person name="Studholme D.J."/>
        </authorList>
    </citation>
    <scope>NUCLEOTIDE SEQUENCE [LARGE SCALE GENOMIC DNA]</scope>
</reference>
<sequence>MYGTIEATATGSGSVSIGATMMVKEATTLMTEASIIVDEEEARQGGLVRLCSDEHSRCYRHREEINLHRLREVAAVVGATGVARRSSNDAVDGGSDNDEKRRKRTTARVR</sequence>
<feature type="region of interest" description="Disordered" evidence="1">
    <location>
        <begin position="84"/>
        <end position="110"/>
    </location>
</feature>
<name>A0A427A2Z3_ENSVE</name>
<dbReference type="AlphaFoldDB" id="A0A427A2Z3"/>
<protein>
    <submittedName>
        <fullName evidence="2">Uncharacterized protein</fullName>
    </submittedName>
</protein>
<dbReference type="EMBL" id="AMZH03003966">
    <property type="protein sequence ID" value="RRT70576.1"/>
    <property type="molecule type" value="Genomic_DNA"/>
</dbReference>
<comment type="caution">
    <text evidence="2">The sequence shown here is derived from an EMBL/GenBank/DDBJ whole genome shotgun (WGS) entry which is preliminary data.</text>
</comment>
<gene>
    <name evidence="2" type="ORF">B296_00011060</name>
</gene>
<evidence type="ECO:0000313" key="3">
    <source>
        <dbReference type="Proteomes" id="UP000287651"/>
    </source>
</evidence>
<feature type="compositionally biased region" description="Basic residues" evidence="1">
    <location>
        <begin position="101"/>
        <end position="110"/>
    </location>
</feature>
<proteinExistence type="predicted"/>
<dbReference type="Proteomes" id="UP000287651">
    <property type="component" value="Unassembled WGS sequence"/>
</dbReference>
<organism evidence="2 3">
    <name type="scientific">Ensete ventricosum</name>
    <name type="common">Abyssinian banana</name>
    <name type="synonym">Musa ensete</name>
    <dbReference type="NCBI Taxonomy" id="4639"/>
    <lineage>
        <taxon>Eukaryota</taxon>
        <taxon>Viridiplantae</taxon>
        <taxon>Streptophyta</taxon>
        <taxon>Embryophyta</taxon>
        <taxon>Tracheophyta</taxon>
        <taxon>Spermatophyta</taxon>
        <taxon>Magnoliopsida</taxon>
        <taxon>Liliopsida</taxon>
        <taxon>Zingiberales</taxon>
        <taxon>Musaceae</taxon>
        <taxon>Ensete</taxon>
    </lineage>
</organism>
<evidence type="ECO:0000256" key="1">
    <source>
        <dbReference type="SAM" id="MobiDB-lite"/>
    </source>
</evidence>
<accession>A0A427A2Z3</accession>